<dbReference type="SUPFAM" id="SSF47336">
    <property type="entry name" value="ACP-like"/>
    <property type="match status" value="1"/>
</dbReference>
<accession>A0A557ZMC1</accession>
<dbReference type="InterPro" id="IPR006162">
    <property type="entry name" value="Ppantetheine_attach_site"/>
</dbReference>
<dbReference type="Gene3D" id="3.40.50.980">
    <property type="match status" value="1"/>
</dbReference>
<dbReference type="GO" id="GO:0031177">
    <property type="term" value="F:phosphopantetheine binding"/>
    <property type="evidence" value="ECO:0007669"/>
    <property type="project" value="InterPro"/>
</dbReference>
<dbReference type="RefSeq" id="WP_233459093.1">
    <property type="nucleotide sequence ID" value="NZ_VJZA01000183.1"/>
</dbReference>
<dbReference type="NCBIfam" id="TIGR01720">
    <property type="entry name" value="NRPS-para261"/>
    <property type="match status" value="1"/>
</dbReference>
<keyword evidence="7" id="KW-1185">Reference proteome</keyword>
<dbReference type="GO" id="GO:0008610">
    <property type="term" value="P:lipid biosynthetic process"/>
    <property type="evidence" value="ECO:0007669"/>
    <property type="project" value="UniProtKB-ARBA"/>
</dbReference>
<dbReference type="PROSITE" id="PS50075">
    <property type="entry name" value="CARRIER"/>
    <property type="match status" value="1"/>
</dbReference>
<dbReference type="Gene3D" id="3.30.300.30">
    <property type="match status" value="1"/>
</dbReference>
<comment type="caution">
    <text evidence="6">The sequence shown here is derived from an EMBL/GenBank/DDBJ whole genome shotgun (WGS) entry which is preliminary data.</text>
</comment>
<dbReference type="GO" id="GO:0043041">
    <property type="term" value="P:amino acid activation for nonribosomal peptide biosynthetic process"/>
    <property type="evidence" value="ECO:0007669"/>
    <property type="project" value="TreeGrafter"/>
</dbReference>
<dbReference type="GO" id="GO:0003824">
    <property type="term" value="F:catalytic activity"/>
    <property type="evidence" value="ECO:0007669"/>
    <property type="project" value="InterPro"/>
</dbReference>
<keyword evidence="2" id="KW-0596">Phosphopantetheine</keyword>
<dbReference type="EMBL" id="VJZA01000183">
    <property type="protein sequence ID" value="TVT13179.1"/>
    <property type="molecule type" value="Genomic_DNA"/>
</dbReference>
<proteinExistence type="predicted"/>
<keyword evidence="3" id="KW-0597">Phosphoprotein</keyword>
<feature type="domain" description="Carrier" evidence="5">
    <location>
        <begin position="124"/>
        <end position="198"/>
    </location>
</feature>
<dbReference type="InterPro" id="IPR020806">
    <property type="entry name" value="PKS_PP-bd"/>
</dbReference>
<dbReference type="PANTHER" id="PTHR45527">
    <property type="entry name" value="NONRIBOSOMAL PEPTIDE SYNTHETASE"/>
    <property type="match status" value="1"/>
</dbReference>
<dbReference type="SUPFAM" id="SSF52777">
    <property type="entry name" value="CoA-dependent acyltransferases"/>
    <property type="match status" value="4"/>
</dbReference>
<dbReference type="GO" id="GO:0044550">
    <property type="term" value="P:secondary metabolite biosynthetic process"/>
    <property type="evidence" value="ECO:0007669"/>
    <property type="project" value="TreeGrafter"/>
</dbReference>
<dbReference type="InterPro" id="IPR009081">
    <property type="entry name" value="PP-bd_ACP"/>
</dbReference>
<evidence type="ECO:0000256" key="2">
    <source>
        <dbReference type="ARBA" id="ARBA00022450"/>
    </source>
</evidence>
<feature type="non-terminal residue" evidence="6">
    <location>
        <position position="1198"/>
    </location>
</feature>
<dbReference type="InterPro" id="IPR001242">
    <property type="entry name" value="Condensation_dom"/>
</dbReference>
<evidence type="ECO:0000313" key="6">
    <source>
        <dbReference type="EMBL" id="TVT13179.1"/>
    </source>
</evidence>
<evidence type="ECO:0000256" key="1">
    <source>
        <dbReference type="ARBA" id="ARBA00001957"/>
    </source>
</evidence>
<dbReference type="PROSITE" id="PS00012">
    <property type="entry name" value="PHOSPHOPANTETHEINE"/>
    <property type="match status" value="1"/>
</dbReference>
<dbReference type="SMART" id="SM00823">
    <property type="entry name" value="PKS_PP"/>
    <property type="match status" value="1"/>
</dbReference>
<dbReference type="Proteomes" id="UP000318578">
    <property type="component" value="Unassembled WGS sequence"/>
</dbReference>
<dbReference type="InterPro" id="IPR010060">
    <property type="entry name" value="NRPS_synth"/>
</dbReference>
<dbReference type="Gene3D" id="1.10.1200.10">
    <property type="entry name" value="ACP-like"/>
    <property type="match status" value="1"/>
</dbReference>
<dbReference type="InterPro" id="IPR045851">
    <property type="entry name" value="AMP-bd_C_sf"/>
</dbReference>
<dbReference type="Gene3D" id="3.30.559.10">
    <property type="entry name" value="Chloramphenicol acetyltransferase-like domain"/>
    <property type="match status" value="2"/>
</dbReference>
<keyword evidence="4" id="KW-0677">Repeat</keyword>
<sequence length="1198" mass="129762">AQVKIRGFRIEPAEVEAALLAHPAVAQAVVLAKDTDGVPRLIGYVVPARELITSGTVESISQVDVALDGGIDPRALREFVAGLLPEFMVPSAFVVLERLPLTPNGKVDRGALPDPGFVASTYRPPSTVREKVLAAVYAEVLGVGRVGVDDDFFAIGGDSIRSIQVVTRARARGVEVSARDVFHARTVARLAELALAKEVDGGPPVLAELPGGGVGEMPLLPIGRYLLELGEHHRRFGMWSWLEVPAGMDFDGLLAVLSAVVERHDLLRSRLVDDALEVAPAEGFPVEGLVRRVSCSGRWDDPAWRLSALVELDTAVDRLDPAGGVMAQFLWFDAGPAVPGRLAIALHHFVVDGVSWRILLPDLATAWEGVRQGIRPALPEVGTSARRWAHALIEEAASPKRVAELDFWRSAVDRADPLLGARDLDPARDVRATADSVRVEVPAGVTQRLLAEVPSAFRVGVDDVLLAGLALAVARWRRERGIDASSVLVRLEGHGREEAVVPGADLSRTVGWFTSVYPVSLDLAEVGLDDPGRAVKAVKEQLRRVPDKGLGYGLLRYLNSDTAPVLGKFSSGQISFNYLGRFSTADMPEELRGSGWRRADDCRDLTVGLDPGMPMMSTLEINALVVDGADGPSLGADFWFPAGILDQDDVVRLTALWCAALTEITEQPGGLTPSDVPLVSVEQRELERWEAEYPGLRDVWPLTTLQSGLLFHALVGESGVDSYQTQLVLHLNGRVDADRLRAAGQALLHRYENLAVAFVTDSQGEHVQLVLDNVPLPWREIDLRGLPEPARQEAFERELAADHAQRFDPAAPPLLRMTLVRMAADRSELVLTAHHVLFDGWSFPVLIHDLMNFYRGGAAPRSAGYRDFLAWLSKRDSAAAARAWAAELDGLTEPTLLAGGRTASGDPVISQLDVPLGAELAQALGRRAAESGVTLNTVVQGAWALLLSQLTHRRDVVFGATVSGRPAELAGVDSMVGLFINTLPVRVGCDPARPVRQLLTGLQDRQTALLEHHHHSLSEIQRSTGLKELFDTLVVFESYPFDRAAMTQASSAAALEVTGIRSFSGTHYPLTLMASAETNLRLSLQYQPGVLGRDTVADLARRLVRVLECVAERPDTPVAGVVVLTEEERNWLLRELNPVRVEVPERSVVELVAQRAREFPDEVAVVCGEERLTYGALMARSGRVACGLLSRGVGRGSL</sequence>
<dbReference type="GO" id="GO:0005829">
    <property type="term" value="C:cytosol"/>
    <property type="evidence" value="ECO:0007669"/>
    <property type="project" value="TreeGrafter"/>
</dbReference>
<dbReference type="Pfam" id="PF13193">
    <property type="entry name" value="AMP-binding_C"/>
    <property type="match status" value="1"/>
</dbReference>
<evidence type="ECO:0000256" key="3">
    <source>
        <dbReference type="ARBA" id="ARBA00022553"/>
    </source>
</evidence>
<feature type="non-terminal residue" evidence="6">
    <location>
        <position position="1"/>
    </location>
</feature>
<name>A0A557ZMC1_9PSEU</name>
<evidence type="ECO:0000256" key="4">
    <source>
        <dbReference type="ARBA" id="ARBA00022737"/>
    </source>
</evidence>
<evidence type="ECO:0000259" key="5">
    <source>
        <dbReference type="PROSITE" id="PS50075"/>
    </source>
</evidence>
<dbReference type="SUPFAM" id="SSF56801">
    <property type="entry name" value="Acetyl-CoA synthetase-like"/>
    <property type="match status" value="2"/>
</dbReference>
<reference evidence="6 7" key="1">
    <citation type="submission" date="2019-07" db="EMBL/GenBank/DDBJ databases">
        <title>New species of Amycolatopsis and Streptomyces.</title>
        <authorList>
            <person name="Duangmal K."/>
            <person name="Teo W.F.A."/>
            <person name="Lipun K."/>
        </authorList>
    </citation>
    <scope>NUCLEOTIDE SEQUENCE [LARGE SCALE GENOMIC DNA]</scope>
    <source>
        <strain evidence="6 7">JCM 30562</strain>
    </source>
</reference>
<dbReference type="Pfam" id="PF00668">
    <property type="entry name" value="Condensation"/>
    <property type="match status" value="2"/>
</dbReference>
<comment type="cofactor">
    <cofactor evidence="1">
        <name>pantetheine 4'-phosphate</name>
        <dbReference type="ChEBI" id="CHEBI:47942"/>
    </cofactor>
</comment>
<evidence type="ECO:0000313" key="7">
    <source>
        <dbReference type="Proteomes" id="UP000318578"/>
    </source>
</evidence>
<organism evidence="6 7">
    <name type="scientific">Amycolatopsis acidiphila</name>
    <dbReference type="NCBI Taxonomy" id="715473"/>
    <lineage>
        <taxon>Bacteria</taxon>
        <taxon>Bacillati</taxon>
        <taxon>Actinomycetota</taxon>
        <taxon>Actinomycetes</taxon>
        <taxon>Pseudonocardiales</taxon>
        <taxon>Pseudonocardiaceae</taxon>
        <taxon>Amycolatopsis</taxon>
    </lineage>
</organism>
<dbReference type="FunFam" id="1.10.1200.10:FF:000005">
    <property type="entry name" value="Nonribosomal peptide synthetase 1"/>
    <property type="match status" value="1"/>
</dbReference>
<dbReference type="Pfam" id="PF00550">
    <property type="entry name" value="PP-binding"/>
    <property type="match status" value="1"/>
</dbReference>
<dbReference type="AlphaFoldDB" id="A0A557ZMC1"/>
<gene>
    <name evidence="6" type="ORF">FNH06_39440</name>
</gene>
<protein>
    <submittedName>
        <fullName evidence="6">Non-ribosomal peptide synthetase</fullName>
    </submittedName>
</protein>
<dbReference type="PANTHER" id="PTHR45527:SF1">
    <property type="entry name" value="FATTY ACID SYNTHASE"/>
    <property type="match status" value="1"/>
</dbReference>
<dbReference type="InterPro" id="IPR023213">
    <property type="entry name" value="CAT-like_dom_sf"/>
</dbReference>
<dbReference type="Gene3D" id="3.30.559.30">
    <property type="entry name" value="Nonribosomal peptide synthetase, condensation domain"/>
    <property type="match status" value="2"/>
</dbReference>
<dbReference type="InterPro" id="IPR036736">
    <property type="entry name" value="ACP-like_sf"/>
</dbReference>
<dbReference type="CDD" id="cd19543">
    <property type="entry name" value="DCL_NRPS"/>
    <property type="match status" value="1"/>
</dbReference>
<dbReference type="InterPro" id="IPR025110">
    <property type="entry name" value="AMP-bd_C"/>
</dbReference>